<dbReference type="PANTHER" id="PTHR23342">
    <property type="entry name" value="N-ACETYLGLUTAMATE SYNTHASE"/>
    <property type="match status" value="1"/>
</dbReference>
<dbReference type="GO" id="GO:0003991">
    <property type="term" value="F:acetylglutamate kinase activity"/>
    <property type="evidence" value="ECO:0007669"/>
    <property type="project" value="UniProtKB-EC"/>
</dbReference>
<evidence type="ECO:0000313" key="12">
    <source>
        <dbReference type="Proteomes" id="UP001232445"/>
    </source>
</evidence>
<name>A0ABU0CWA4_9BACI</name>
<evidence type="ECO:0000256" key="3">
    <source>
        <dbReference type="ARBA" id="ARBA00022605"/>
    </source>
</evidence>
<comment type="pathway">
    <text evidence="1 9">Amino-acid biosynthesis; L-arginine biosynthesis; N(2)-acetyl-L-ornithine from L-glutamate: step 2/4.</text>
</comment>
<feature type="binding site" evidence="9">
    <location>
        <position position="63"/>
    </location>
    <ligand>
        <name>substrate</name>
    </ligand>
</feature>
<reference evidence="11 12" key="1">
    <citation type="submission" date="2023-07" db="EMBL/GenBank/DDBJ databases">
        <title>Genomic Encyclopedia of Type Strains, Phase IV (KMG-IV): sequencing the most valuable type-strain genomes for metagenomic binning, comparative biology and taxonomic classification.</title>
        <authorList>
            <person name="Goeker M."/>
        </authorList>
    </citation>
    <scope>NUCLEOTIDE SEQUENCE [LARGE SCALE GENOMIC DNA]</scope>
    <source>
        <strain evidence="11 12">DSM 17740</strain>
    </source>
</reference>
<evidence type="ECO:0000313" key="11">
    <source>
        <dbReference type="EMBL" id="MDQ0340704.1"/>
    </source>
</evidence>
<gene>
    <name evidence="9" type="primary">argB</name>
    <name evidence="11" type="ORF">J2S00_003530</name>
</gene>
<dbReference type="PIRSF" id="PIRSF000728">
    <property type="entry name" value="NAGK"/>
    <property type="match status" value="1"/>
</dbReference>
<feature type="binding site" evidence="9">
    <location>
        <begin position="41"/>
        <end position="42"/>
    </location>
    <ligand>
        <name>substrate</name>
    </ligand>
</feature>
<comment type="similarity">
    <text evidence="9">Belongs to the acetylglutamate kinase family. ArgB subfamily.</text>
</comment>
<feature type="binding site" evidence="9">
    <location>
        <position position="157"/>
    </location>
    <ligand>
        <name>substrate</name>
    </ligand>
</feature>
<evidence type="ECO:0000256" key="9">
    <source>
        <dbReference type="HAMAP-Rule" id="MF_00082"/>
    </source>
</evidence>
<dbReference type="InterPro" id="IPR001048">
    <property type="entry name" value="Asp/Glu/Uridylate_kinase"/>
</dbReference>
<evidence type="ECO:0000256" key="1">
    <source>
        <dbReference type="ARBA" id="ARBA00004828"/>
    </source>
</evidence>
<keyword evidence="7 9" id="KW-0067">ATP-binding</keyword>
<organism evidence="11 12">
    <name type="scientific">Caldalkalibacillus uzonensis</name>
    <dbReference type="NCBI Taxonomy" id="353224"/>
    <lineage>
        <taxon>Bacteria</taxon>
        <taxon>Bacillati</taxon>
        <taxon>Bacillota</taxon>
        <taxon>Bacilli</taxon>
        <taxon>Bacillales</taxon>
        <taxon>Bacillaceae</taxon>
        <taxon>Caldalkalibacillus</taxon>
    </lineage>
</organism>
<dbReference type="CDD" id="cd04238">
    <property type="entry name" value="AAK_NAGK-like"/>
    <property type="match status" value="1"/>
</dbReference>
<dbReference type="Proteomes" id="UP001232445">
    <property type="component" value="Unassembled WGS sequence"/>
</dbReference>
<comment type="function">
    <text evidence="9">Catalyzes the ATP-dependent phosphorylation of N-acetyl-L-glutamate.</text>
</comment>
<keyword evidence="9" id="KW-0963">Cytoplasm</keyword>
<dbReference type="InterPro" id="IPR001057">
    <property type="entry name" value="Glu/AcGlu_kinase"/>
</dbReference>
<evidence type="ECO:0000256" key="2">
    <source>
        <dbReference type="ARBA" id="ARBA00022571"/>
    </source>
</evidence>
<keyword evidence="2 9" id="KW-0055">Arginine biosynthesis</keyword>
<dbReference type="NCBIfam" id="TIGR00761">
    <property type="entry name" value="argB"/>
    <property type="match status" value="1"/>
</dbReference>
<dbReference type="InterPro" id="IPR036393">
    <property type="entry name" value="AceGlu_kinase-like_sf"/>
</dbReference>
<accession>A0ABU0CWA4</accession>
<comment type="caution">
    <text evidence="11">The sequence shown here is derived from an EMBL/GenBank/DDBJ whole genome shotgun (WGS) entry which is preliminary data.</text>
</comment>
<evidence type="ECO:0000256" key="8">
    <source>
        <dbReference type="ARBA" id="ARBA00048141"/>
    </source>
</evidence>
<dbReference type="PRINTS" id="PR00474">
    <property type="entry name" value="GLU5KINASE"/>
</dbReference>
<keyword evidence="6 9" id="KW-0418">Kinase</keyword>
<evidence type="ECO:0000256" key="5">
    <source>
        <dbReference type="ARBA" id="ARBA00022741"/>
    </source>
</evidence>
<evidence type="ECO:0000256" key="7">
    <source>
        <dbReference type="ARBA" id="ARBA00022840"/>
    </source>
</evidence>
<dbReference type="HAMAP" id="MF_00082">
    <property type="entry name" value="ArgB"/>
    <property type="match status" value="1"/>
</dbReference>
<keyword evidence="4 9" id="KW-0808">Transferase</keyword>
<keyword evidence="5 9" id="KW-0547">Nucleotide-binding</keyword>
<feature type="site" description="Transition state stabilizer" evidence="9">
    <location>
        <position position="7"/>
    </location>
</feature>
<keyword evidence="3 9" id="KW-0028">Amino-acid biosynthesis</keyword>
<evidence type="ECO:0000256" key="4">
    <source>
        <dbReference type="ARBA" id="ARBA00022679"/>
    </source>
</evidence>
<comment type="subcellular location">
    <subcellularLocation>
        <location evidence="9">Cytoplasm</location>
    </subcellularLocation>
</comment>
<dbReference type="RefSeq" id="WP_307342796.1">
    <property type="nucleotide sequence ID" value="NZ_JAUSUQ010000017.1"/>
</dbReference>
<evidence type="ECO:0000256" key="6">
    <source>
        <dbReference type="ARBA" id="ARBA00022777"/>
    </source>
</evidence>
<dbReference type="InterPro" id="IPR037528">
    <property type="entry name" value="ArgB"/>
</dbReference>
<evidence type="ECO:0000259" key="10">
    <source>
        <dbReference type="Pfam" id="PF00696"/>
    </source>
</evidence>
<keyword evidence="12" id="KW-1185">Reference proteome</keyword>
<feature type="site" description="Transition state stabilizer" evidence="9">
    <location>
        <position position="219"/>
    </location>
</feature>
<proteinExistence type="inferred from homology"/>
<dbReference type="SUPFAM" id="SSF53633">
    <property type="entry name" value="Carbamate kinase-like"/>
    <property type="match status" value="1"/>
</dbReference>
<dbReference type="EMBL" id="JAUSUQ010000017">
    <property type="protein sequence ID" value="MDQ0340704.1"/>
    <property type="molecule type" value="Genomic_DNA"/>
</dbReference>
<comment type="catalytic activity">
    <reaction evidence="8 9">
        <text>N-acetyl-L-glutamate + ATP = N-acetyl-L-glutamyl 5-phosphate + ADP</text>
        <dbReference type="Rhea" id="RHEA:14629"/>
        <dbReference type="ChEBI" id="CHEBI:30616"/>
        <dbReference type="ChEBI" id="CHEBI:44337"/>
        <dbReference type="ChEBI" id="CHEBI:57936"/>
        <dbReference type="ChEBI" id="CHEBI:456216"/>
        <dbReference type="EC" id="2.7.2.8"/>
    </reaction>
</comment>
<dbReference type="EC" id="2.7.2.8" evidence="9"/>
<dbReference type="Gene3D" id="3.40.1160.10">
    <property type="entry name" value="Acetylglutamate kinase-like"/>
    <property type="match status" value="1"/>
</dbReference>
<dbReference type="Pfam" id="PF00696">
    <property type="entry name" value="AA_kinase"/>
    <property type="match status" value="1"/>
</dbReference>
<protein>
    <recommendedName>
        <fullName evidence="9">Acetylglutamate kinase</fullName>
        <ecNumber evidence="9">2.7.2.8</ecNumber>
    </recommendedName>
    <alternativeName>
        <fullName evidence="9">N-acetyl-L-glutamate 5-phosphotransferase</fullName>
    </alternativeName>
    <alternativeName>
        <fullName evidence="9">NAG kinase</fullName>
        <shortName evidence="9">NAGK</shortName>
    </alternativeName>
</protein>
<sequence length="267" mass="28035">MQYVVIKCGGSVFETLPDSFFKQIANLQKGGSWRPVIVHGGGPAISSLLKVLNIPSSFVNGLRVTTPKVLNTVEMVLSGKLNKQVVRKLKQAGAAAIGLSGVDGDLLEAEPVAEHKKLGLVGQIKQVNADLLHSLMEQGLIPVISPISIDQQGQHYNVNADIAAAAVAATLKAALCFVSDIPGIYVGEGEGSHVLETATKAQLEQLIEEQVITGGMVPKVQAALSALSQHVPEVVILNGKDERALLDFCQGQSVGTKIVMEGAVVHG</sequence>
<feature type="domain" description="Aspartate/glutamate/uridylate kinase" evidence="10">
    <location>
        <begin position="3"/>
        <end position="238"/>
    </location>
</feature>
<dbReference type="InterPro" id="IPR004662">
    <property type="entry name" value="AcgluKinase_fam"/>
</dbReference>
<dbReference type="PANTHER" id="PTHR23342:SF0">
    <property type="entry name" value="N-ACETYLGLUTAMATE SYNTHASE, MITOCHONDRIAL"/>
    <property type="match status" value="1"/>
</dbReference>